<feature type="transmembrane region" description="Helical" evidence="2">
    <location>
        <begin position="41"/>
        <end position="64"/>
    </location>
</feature>
<proteinExistence type="predicted"/>
<protein>
    <submittedName>
        <fullName evidence="3">Uncharacterized protein</fullName>
    </submittedName>
</protein>
<evidence type="ECO:0000256" key="2">
    <source>
        <dbReference type="SAM" id="Phobius"/>
    </source>
</evidence>
<comment type="caution">
    <text evidence="3">The sequence shown here is derived from an EMBL/GenBank/DDBJ whole genome shotgun (WGS) entry which is preliminary data.</text>
</comment>
<evidence type="ECO:0000313" key="3">
    <source>
        <dbReference type="EMBL" id="KAH1171169.1"/>
    </source>
</evidence>
<sequence>MRLRSRGLQTPVLEERRGDLRTRGSALNTAGNSTAPEGGGLGILIDIGIGTGIGIAGVIVKLYCSRIHHHPSLKKAAKQEKQIDSPLCNMVHESVKFLHCGVSLTELRTLLEAQKLYLEIPKLKRDLQKYNE</sequence>
<name>A0A9D3WZV2_9SAUR</name>
<feature type="compositionally biased region" description="Basic and acidic residues" evidence="1">
    <location>
        <begin position="13"/>
        <end position="22"/>
    </location>
</feature>
<evidence type="ECO:0000313" key="4">
    <source>
        <dbReference type="Proteomes" id="UP000827986"/>
    </source>
</evidence>
<dbReference type="Proteomes" id="UP000827986">
    <property type="component" value="Unassembled WGS sequence"/>
</dbReference>
<gene>
    <name evidence="3" type="ORF">KIL84_006787</name>
</gene>
<feature type="region of interest" description="Disordered" evidence="1">
    <location>
        <begin position="1"/>
        <end position="33"/>
    </location>
</feature>
<organism evidence="3 4">
    <name type="scientific">Mauremys mutica</name>
    <name type="common">yellowpond turtle</name>
    <dbReference type="NCBI Taxonomy" id="74926"/>
    <lineage>
        <taxon>Eukaryota</taxon>
        <taxon>Metazoa</taxon>
        <taxon>Chordata</taxon>
        <taxon>Craniata</taxon>
        <taxon>Vertebrata</taxon>
        <taxon>Euteleostomi</taxon>
        <taxon>Archelosauria</taxon>
        <taxon>Testudinata</taxon>
        <taxon>Testudines</taxon>
        <taxon>Cryptodira</taxon>
        <taxon>Durocryptodira</taxon>
        <taxon>Testudinoidea</taxon>
        <taxon>Geoemydidae</taxon>
        <taxon>Geoemydinae</taxon>
        <taxon>Mauremys</taxon>
    </lineage>
</organism>
<keyword evidence="2" id="KW-0472">Membrane</keyword>
<keyword evidence="2" id="KW-0812">Transmembrane</keyword>
<keyword evidence="2" id="KW-1133">Transmembrane helix</keyword>
<dbReference type="Gene3D" id="1.20.5.3730">
    <property type="match status" value="1"/>
</dbReference>
<accession>A0A9D3WZV2</accession>
<keyword evidence="4" id="KW-1185">Reference proteome</keyword>
<dbReference type="AlphaFoldDB" id="A0A9D3WZV2"/>
<reference evidence="3" key="1">
    <citation type="submission" date="2021-09" db="EMBL/GenBank/DDBJ databases">
        <title>The genome of Mauremys mutica provides insights into the evolution of semi-aquatic lifestyle.</title>
        <authorList>
            <person name="Gong S."/>
            <person name="Gao Y."/>
        </authorList>
    </citation>
    <scope>NUCLEOTIDE SEQUENCE</scope>
    <source>
        <strain evidence="3">MM-2020</strain>
        <tissue evidence="3">Muscle</tissue>
    </source>
</reference>
<evidence type="ECO:0000256" key="1">
    <source>
        <dbReference type="SAM" id="MobiDB-lite"/>
    </source>
</evidence>
<dbReference type="EMBL" id="JAHDVG010000483">
    <property type="protein sequence ID" value="KAH1171169.1"/>
    <property type="molecule type" value="Genomic_DNA"/>
</dbReference>